<evidence type="ECO:0000313" key="2">
    <source>
        <dbReference type="EMBL" id="GAA3500836.1"/>
    </source>
</evidence>
<comment type="caution">
    <text evidence="2">The sequence shown here is derived from an EMBL/GenBank/DDBJ whole genome shotgun (WGS) entry which is preliminary data.</text>
</comment>
<sequence length="125" mass="13043">MAHPSARAAQWPAGTARAPHHRTEVRDVIALVWSLIALQVLVVGLYAYRLIRLGHLGAPAEVHPVGRTAIALVAICAAPVPALLAIDAPAAAWGLWGVGYTSAALVHAFADTMRDIPSRTSTGTA</sequence>
<keyword evidence="1" id="KW-0812">Transmembrane</keyword>
<keyword evidence="1" id="KW-0472">Membrane</keyword>
<proteinExistence type="predicted"/>
<feature type="transmembrane region" description="Helical" evidence="1">
    <location>
        <begin position="28"/>
        <end position="48"/>
    </location>
</feature>
<organism evidence="2 3">
    <name type="scientific">Streptomyces prasinosporus</name>
    <dbReference type="NCBI Taxonomy" id="68256"/>
    <lineage>
        <taxon>Bacteria</taxon>
        <taxon>Bacillati</taxon>
        <taxon>Actinomycetota</taxon>
        <taxon>Actinomycetes</taxon>
        <taxon>Kitasatosporales</taxon>
        <taxon>Streptomycetaceae</taxon>
        <taxon>Streptomyces</taxon>
        <taxon>Streptomyces albogriseolus group</taxon>
    </lineage>
</organism>
<name>A0ABP6U2R5_9ACTN</name>
<evidence type="ECO:0000256" key="1">
    <source>
        <dbReference type="SAM" id="Phobius"/>
    </source>
</evidence>
<accession>A0ABP6U2R5</accession>
<evidence type="ECO:0000313" key="3">
    <source>
        <dbReference type="Proteomes" id="UP001501455"/>
    </source>
</evidence>
<keyword evidence="3" id="KW-1185">Reference proteome</keyword>
<dbReference type="EMBL" id="BAAAXF010000057">
    <property type="protein sequence ID" value="GAA3500836.1"/>
    <property type="molecule type" value="Genomic_DNA"/>
</dbReference>
<reference evidence="3" key="1">
    <citation type="journal article" date="2019" name="Int. J. Syst. Evol. Microbiol.">
        <title>The Global Catalogue of Microorganisms (GCM) 10K type strain sequencing project: providing services to taxonomists for standard genome sequencing and annotation.</title>
        <authorList>
            <consortium name="The Broad Institute Genomics Platform"/>
            <consortium name="The Broad Institute Genome Sequencing Center for Infectious Disease"/>
            <person name="Wu L."/>
            <person name="Ma J."/>
        </authorList>
    </citation>
    <scope>NUCLEOTIDE SEQUENCE [LARGE SCALE GENOMIC DNA]</scope>
    <source>
        <strain evidence="3">JCM 4816</strain>
    </source>
</reference>
<keyword evidence="1" id="KW-1133">Transmembrane helix</keyword>
<protein>
    <submittedName>
        <fullName evidence="2">Uncharacterized protein</fullName>
    </submittedName>
</protein>
<feature type="transmembrane region" description="Helical" evidence="1">
    <location>
        <begin position="69"/>
        <end position="86"/>
    </location>
</feature>
<dbReference type="Proteomes" id="UP001501455">
    <property type="component" value="Unassembled WGS sequence"/>
</dbReference>
<feature type="transmembrane region" description="Helical" evidence="1">
    <location>
        <begin position="92"/>
        <end position="110"/>
    </location>
</feature>
<gene>
    <name evidence="2" type="ORF">GCM10019016_079430</name>
</gene>